<organism evidence="3 4">
    <name type="scientific">Oxalobacter formigenes OXCC13</name>
    <dbReference type="NCBI Taxonomy" id="556269"/>
    <lineage>
        <taxon>Bacteria</taxon>
        <taxon>Pseudomonadati</taxon>
        <taxon>Pseudomonadota</taxon>
        <taxon>Betaproteobacteria</taxon>
        <taxon>Burkholderiales</taxon>
        <taxon>Oxalobacteraceae</taxon>
        <taxon>Oxalobacter</taxon>
    </lineage>
</organism>
<dbReference type="EMBL" id="GG658170">
    <property type="protein sequence ID" value="EEO30477.1"/>
    <property type="molecule type" value="Genomic_DNA"/>
</dbReference>
<accession>C3XBA1</accession>
<dbReference type="STRING" id="847.BRW83_0595"/>
<evidence type="ECO:0000259" key="2">
    <source>
        <dbReference type="Pfam" id="PF01035"/>
    </source>
</evidence>
<dbReference type="AlphaFoldDB" id="C3XBA1"/>
<dbReference type="Proteomes" id="UP000005089">
    <property type="component" value="Unassembled WGS sequence"/>
</dbReference>
<dbReference type="PANTHER" id="PTHR10815">
    <property type="entry name" value="METHYLATED-DNA--PROTEIN-CYSTEINE METHYLTRANSFERASE"/>
    <property type="match status" value="1"/>
</dbReference>
<dbReference type="GO" id="GO:0006281">
    <property type="term" value="P:DNA repair"/>
    <property type="evidence" value="ECO:0007669"/>
    <property type="project" value="InterPro"/>
</dbReference>
<dbReference type="RefSeq" id="WP_005881667.1">
    <property type="nucleotide sequence ID" value="NZ_CP019430.1"/>
</dbReference>
<keyword evidence="3" id="KW-0489">Methyltransferase</keyword>
<dbReference type="SUPFAM" id="SSF46767">
    <property type="entry name" value="Methylated DNA-protein cysteine methyltransferase, C-terminal domain"/>
    <property type="match status" value="1"/>
</dbReference>
<dbReference type="PANTHER" id="PTHR10815:SF13">
    <property type="entry name" value="METHYLATED-DNA--PROTEIN-CYSTEINE METHYLTRANSFERASE"/>
    <property type="match status" value="1"/>
</dbReference>
<protein>
    <submittedName>
        <fullName evidence="3">6-O-methylguanine DNA methyltransferase, DNA binding domain protein</fullName>
        <ecNumber evidence="3">2.1.1.63</ecNumber>
    </submittedName>
</protein>
<proteinExistence type="predicted"/>
<dbReference type="HOGENOM" id="CLU_000445_52_2_4"/>
<evidence type="ECO:0000313" key="4">
    <source>
        <dbReference type="Proteomes" id="UP000005089"/>
    </source>
</evidence>
<name>C3XBA1_OXAFO</name>
<keyword evidence="1" id="KW-0227">DNA damage</keyword>
<dbReference type="EC" id="2.1.1.63" evidence="3"/>
<gene>
    <name evidence="3" type="ORF">OFBG_01505</name>
</gene>
<dbReference type="OrthoDB" id="9802228at2"/>
<dbReference type="GeneID" id="77134502"/>
<dbReference type="Gene3D" id="1.10.10.10">
    <property type="entry name" value="Winged helix-like DNA-binding domain superfamily/Winged helix DNA-binding domain"/>
    <property type="match status" value="1"/>
</dbReference>
<sequence>MNNKVLLPETCSAVVKTSFGSIGVLTQFGKVKAIHIFPGMFLEKMPHDALSAEAVRQIQHYLAKPGMRLDLPVDMDGMEIHRKIWMELMAIPCGEVKTYGELGSILHFSPKVISEACEANPLALYIPSHRAIAISGPKGPVGEGDPSHPLVRIKYWLLKHEGFLHV</sequence>
<feature type="domain" description="Methylated-DNA-[protein]-cysteine S-methyltransferase DNA binding" evidence="2">
    <location>
        <begin position="80"/>
        <end position="162"/>
    </location>
</feature>
<dbReference type="eggNOG" id="COG0350">
    <property type="taxonomic scope" value="Bacteria"/>
</dbReference>
<dbReference type="InterPro" id="IPR014048">
    <property type="entry name" value="MethylDNA_cys_MeTrfase_DNA-bd"/>
</dbReference>
<evidence type="ECO:0000313" key="3">
    <source>
        <dbReference type="EMBL" id="EEO30477.1"/>
    </source>
</evidence>
<dbReference type="InterPro" id="IPR036217">
    <property type="entry name" value="MethylDNA_cys_MeTrfase_DNAb"/>
</dbReference>
<keyword evidence="3" id="KW-0808">Transferase</keyword>
<dbReference type="GO" id="GO:0032259">
    <property type="term" value="P:methylation"/>
    <property type="evidence" value="ECO:0007669"/>
    <property type="project" value="UniProtKB-KW"/>
</dbReference>
<dbReference type="InterPro" id="IPR036388">
    <property type="entry name" value="WH-like_DNA-bd_sf"/>
</dbReference>
<evidence type="ECO:0000256" key="1">
    <source>
        <dbReference type="ARBA" id="ARBA00022763"/>
    </source>
</evidence>
<keyword evidence="4" id="KW-1185">Reference proteome</keyword>
<dbReference type="Pfam" id="PF01035">
    <property type="entry name" value="DNA_binding_1"/>
    <property type="match status" value="1"/>
</dbReference>
<dbReference type="CDD" id="cd06445">
    <property type="entry name" value="ATase"/>
    <property type="match status" value="1"/>
</dbReference>
<dbReference type="GO" id="GO:0003908">
    <property type="term" value="F:methylated-DNA-[protein]-cysteine S-methyltransferase activity"/>
    <property type="evidence" value="ECO:0007669"/>
    <property type="project" value="UniProtKB-EC"/>
</dbReference>
<reference evidence="3 4" key="1">
    <citation type="submission" date="2009-02" db="EMBL/GenBank/DDBJ databases">
        <title>The Genome Sequence of Oxalobacter formigenes OXCC13.</title>
        <authorList>
            <consortium name="The Broad Institute Genome Sequencing Platform"/>
            <person name="Ward D."/>
            <person name="Young S.K."/>
            <person name="Kodira C.D."/>
            <person name="Zeng Q."/>
            <person name="Koehrsen M."/>
            <person name="Alvarado L."/>
            <person name="Berlin A."/>
            <person name="Borenstein D."/>
            <person name="Chen Z."/>
            <person name="Engels R."/>
            <person name="Freedman E."/>
            <person name="Gellesch M."/>
            <person name="Goldberg J."/>
            <person name="Griggs A."/>
            <person name="Gujja S."/>
            <person name="Heiman D."/>
            <person name="Hepburn T."/>
            <person name="Howarth C."/>
            <person name="Jen D."/>
            <person name="Larson L."/>
            <person name="Lewis B."/>
            <person name="Mehta T."/>
            <person name="Park D."/>
            <person name="Pearson M."/>
            <person name="Roberts A."/>
            <person name="Saif S."/>
            <person name="Shea T."/>
            <person name="Shenoy N."/>
            <person name="Sisk P."/>
            <person name="Stolte C."/>
            <person name="Sykes S."/>
            <person name="Walk T."/>
            <person name="White J."/>
            <person name="Yandava C."/>
            <person name="Allison M.J."/>
            <person name="Lander E."/>
            <person name="Nusbaum C."/>
            <person name="Galagan J."/>
            <person name="Birren B."/>
        </authorList>
    </citation>
    <scope>NUCLEOTIDE SEQUENCE [LARGE SCALE GENOMIC DNA]</scope>
    <source>
        <strain evidence="3 4">OXCC13</strain>
    </source>
</reference>